<dbReference type="STRING" id="71717.A0A4Y7T421"/>
<dbReference type="Proteomes" id="UP000298030">
    <property type="component" value="Unassembled WGS sequence"/>
</dbReference>
<dbReference type="AlphaFoldDB" id="A0A4Y7T421"/>
<organism evidence="2 3">
    <name type="scientific">Coprinellus micaceus</name>
    <name type="common">Glistening ink-cap mushroom</name>
    <name type="synonym">Coprinus micaceus</name>
    <dbReference type="NCBI Taxonomy" id="71717"/>
    <lineage>
        <taxon>Eukaryota</taxon>
        <taxon>Fungi</taxon>
        <taxon>Dikarya</taxon>
        <taxon>Basidiomycota</taxon>
        <taxon>Agaricomycotina</taxon>
        <taxon>Agaricomycetes</taxon>
        <taxon>Agaricomycetidae</taxon>
        <taxon>Agaricales</taxon>
        <taxon>Agaricineae</taxon>
        <taxon>Psathyrellaceae</taxon>
        <taxon>Coprinellus</taxon>
    </lineage>
</organism>
<accession>A0A4Y7T421</accession>
<feature type="region of interest" description="Disordered" evidence="1">
    <location>
        <begin position="259"/>
        <end position="297"/>
    </location>
</feature>
<protein>
    <submittedName>
        <fullName evidence="2">Uncharacterized protein</fullName>
    </submittedName>
</protein>
<evidence type="ECO:0000313" key="3">
    <source>
        <dbReference type="Proteomes" id="UP000298030"/>
    </source>
</evidence>
<dbReference type="OrthoDB" id="3048394at2759"/>
<evidence type="ECO:0000313" key="2">
    <source>
        <dbReference type="EMBL" id="TEB28678.1"/>
    </source>
</evidence>
<feature type="compositionally biased region" description="Low complexity" evidence="1">
    <location>
        <begin position="276"/>
        <end position="287"/>
    </location>
</feature>
<proteinExistence type="predicted"/>
<keyword evidence="3" id="KW-1185">Reference proteome</keyword>
<gene>
    <name evidence="2" type="ORF">FA13DRAFT_1711687</name>
</gene>
<comment type="caution">
    <text evidence="2">The sequence shown here is derived from an EMBL/GenBank/DDBJ whole genome shotgun (WGS) entry which is preliminary data.</text>
</comment>
<name>A0A4Y7T421_COPMI</name>
<feature type="region of interest" description="Disordered" evidence="1">
    <location>
        <begin position="367"/>
        <end position="395"/>
    </location>
</feature>
<evidence type="ECO:0000256" key="1">
    <source>
        <dbReference type="SAM" id="MobiDB-lite"/>
    </source>
</evidence>
<sequence length="395" mass="44496">MPPTRSRILVTRTPPCFQTADPRIMTAHFIRQIESNHVRTPTQTRPVPLHYNYITQSLSEWSWPYDTEGERRVPPSELESFRRTHRLRAPSCLCALLEGTKYTEARFAIVETVNGDSDRNQCVLNGEYVATCAKKRCGYFLALERFYPLIHLRLQMCRPRKNPLEPQELATIHDIDQSLRRGDGLFQLMTDIVVRGNGRRLEKIDPSVSEKARDALMNELLGGMSEERFWVTFAQCLVCKTVTLRKHFALNHTCAPKRLARGPYPRRDPDTPSPLPSSGSYSESPDPFRSSPAPTETLEFGCDEGYDVLGDLEFMGLLPSIGDVPEASTFGPLVPQNSPEREAIRTASSDGYLADDDEVVIDAEDVEDAPEDGVPSEMEDSFEELPTLTDIMNSA</sequence>
<dbReference type="EMBL" id="QPFP01000031">
    <property type="protein sequence ID" value="TEB28678.1"/>
    <property type="molecule type" value="Genomic_DNA"/>
</dbReference>
<reference evidence="2 3" key="1">
    <citation type="journal article" date="2019" name="Nat. Ecol. Evol.">
        <title>Megaphylogeny resolves global patterns of mushroom evolution.</title>
        <authorList>
            <person name="Varga T."/>
            <person name="Krizsan K."/>
            <person name="Foldi C."/>
            <person name="Dima B."/>
            <person name="Sanchez-Garcia M."/>
            <person name="Sanchez-Ramirez S."/>
            <person name="Szollosi G.J."/>
            <person name="Szarkandi J.G."/>
            <person name="Papp V."/>
            <person name="Albert L."/>
            <person name="Andreopoulos W."/>
            <person name="Angelini C."/>
            <person name="Antonin V."/>
            <person name="Barry K.W."/>
            <person name="Bougher N.L."/>
            <person name="Buchanan P."/>
            <person name="Buyck B."/>
            <person name="Bense V."/>
            <person name="Catcheside P."/>
            <person name="Chovatia M."/>
            <person name="Cooper J."/>
            <person name="Damon W."/>
            <person name="Desjardin D."/>
            <person name="Finy P."/>
            <person name="Geml J."/>
            <person name="Haridas S."/>
            <person name="Hughes K."/>
            <person name="Justo A."/>
            <person name="Karasinski D."/>
            <person name="Kautmanova I."/>
            <person name="Kiss B."/>
            <person name="Kocsube S."/>
            <person name="Kotiranta H."/>
            <person name="LaButti K.M."/>
            <person name="Lechner B.E."/>
            <person name="Liimatainen K."/>
            <person name="Lipzen A."/>
            <person name="Lukacs Z."/>
            <person name="Mihaltcheva S."/>
            <person name="Morgado L.N."/>
            <person name="Niskanen T."/>
            <person name="Noordeloos M.E."/>
            <person name="Ohm R.A."/>
            <person name="Ortiz-Santana B."/>
            <person name="Ovrebo C."/>
            <person name="Racz N."/>
            <person name="Riley R."/>
            <person name="Savchenko A."/>
            <person name="Shiryaev A."/>
            <person name="Soop K."/>
            <person name="Spirin V."/>
            <person name="Szebenyi C."/>
            <person name="Tomsovsky M."/>
            <person name="Tulloss R.E."/>
            <person name="Uehling J."/>
            <person name="Grigoriev I.V."/>
            <person name="Vagvolgyi C."/>
            <person name="Papp T."/>
            <person name="Martin F.M."/>
            <person name="Miettinen O."/>
            <person name="Hibbett D.S."/>
            <person name="Nagy L.G."/>
        </authorList>
    </citation>
    <scope>NUCLEOTIDE SEQUENCE [LARGE SCALE GENOMIC DNA]</scope>
    <source>
        <strain evidence="2 3">FP101781</strain>
    </source>
</reference>